<evidence type="ECO:0000256" key="2">
    <source>
        <dbReference type="SAM" id="SignalP"/>
    </source>
</evidence>
<dbReference type="Gene3D" id="1.10.3660.10">
    <property type="entry name" value="6-phosphogluconate dehydrogenase C-terminal like domain"/>
    <property type="match status" value="1"/>
</dbReference>
<dbReference type="PANTHER" id="PTHR21363:SF0">
    <property type="entry name" value="PREPHENATE DEHYDROGENASE [NADP(+)]"/>
    <property type="match status" value="1"/>
</dbReference>
<dbReference type="GO" id="GO:0006571">
    <property type="term" value="P:tyrosine biosynthetic process"/>
    <property type="evidence" value="ECO:0007669"/>
    <property type="project" value="InterPro"/>
</dbReference>
<dbReference type="InterPro" id="IPR003099">
    <property type="entry name" value="Prephen_DH"/>
</dbReference>
<dbReference type="PANTHER" id="PTHR21363">
    <property type="entry name" value="PREPHENATE DEHYDROGENASE"/>
    <property type="match status" value="1"/>
</dbReference>
<dbReference type="Gene3D" id="3.40.50.720">
    <property type="entry name" value="NAD(P)-binding Rossmann-like Domain"/>
    <property type="match status" value="1"/>
</dbReference>
<dbReference type="InterPro" id="IPR046825">
    <property type="entry name" value="PDH_C"/>
</dbReference>
<dbReference type="RefSeq" id="WP_108357856.1">
    <property type="nucleotide sequence ID" value="NZ_NESP01000001.1"/>
</dbReference>
<dbReference type="PROSITE" id="PS51176">
    <property type="entry name" value="PDH_ADH"/>
    <property type="match status" value="1"/>
</dbReference>
<dbReference type="Pfam" id="PF02153">
    <property type="entry name" value="PDH_N"/>
    <property type="match status" value="1"/>
</dbReference>
<dbReference type="InterPro" id="IPR050812">
    <property type="entry name" value="Preph/Arog_dehydrog"/>
</dbReference>
<dbReference type="GO" id="GO:0004665">
    <property type="term" value="F:prephenate dehydrogenase (NADP+) activity"/>
    <property type="evidence" value="ECO:0007669"/>
    <property type="project" value="InterPro"/>
</dbReference>
<dbReference type="GO" id="GO:0070403">
    <property type="term" value="F:NAD+ binding"/>
    <property type="evidence" value="ECO:0007669"/>
    <property type="project" value="InterPro"/>
</dbReference>
<dbReference type="EMBL" id="NESP01000001">
    <property type="protein sequence ID" value="PUE58607.1"/>
    <property type="molecule type" value="Genomic_DNA"/>
</dbReference>
<dbReference type="FunFam" id="3.40.50.720:FF:000208">
    <property type="entry name" value="Prephenate dehydrogenase"/>
    <property type="match status" value="1"/>
</dbReference>
<dbReference type="AlphaFoldDB" id="A0A315FZ34"/>
<dbReference type="InterPro" id="IPR036291">
    <property type="entry name" value="NAD(P)-bd_dom_sf"/>
</dbReference>
<gene>
    <name evidence="4" type="ORF">B9Z44_02740</name>
</gene>
<comment type="caution">
    <text evidence="4">The sequence shown here is derived from an EMBL/GenBank/DDBJ whole genome shotgun (WGS) entry which is preliminary data.</text>
</comment>
<feature type="chain" id="PRO_5016389771" evidence="2">
    <location>
        <begin position="22"/>
        <end position="299"/>
    </location>
</feature>
<dbReference type="SUPFAM" id="SSF51735">
    <property type="entry name" value="NAD(P)-binding Rossmann-fold domains"/>
    <property type="match status" value="1"/>
</dbReference>
<name>A0A315FZ34_9BURK</name>
<keyword evidence="2" id="KW-0732">Signal</keyword>
<dbReference type="InterPro" id="IPR008927">
    <property type="entry name" value="6-PGluconate_DH-like_C_sf"/>
</dbReference>
<sequence>MKFQRLALIGCGLMGGSFALALREADLVQTIVGFSASDKTRQRAVELKVIDQACASVAEAVQGADLVLLAVPVGAMHSSFAAMRDVLQTNTLLMDVGSTKCDVIAAAQATLGERLSCFVPAHPIAGKEVAGIEHAERTLYQERRTILTPLTKTGIHRLQAAHDVWTAVGSHVSTMTPEAHDATFAAVSHLPHMLAFAAVNALMAQPQGAAFLDMAGPGFRDFSRIAASDASVWRDILSANHAEVLTQVAHFRTALDQFETALKQGDTAALQHLIQQASDVRSAWTLQAGNACNTASEDK</sequence>
<dbReference type="Pfam" id="PF20463">
    <property type="entry name" value="PDH_C"/>
    <property type="match status" value="1"/>
</dbReference>
<keyword evidence="1" id="KW-0560">Oxidoreductase</keyword>
<protein>
    <submittedName>
        <fullName evidence="4">Prephenate dehydrogenase</fullName>
    </submittedName>
</protein>
<evidence type="ECO:0000313" key="4">
    <source>
        <dbReference type="EMBL" id="PUE58607.1"/>
    </source>
</evidence>
<dbReference type="InterPro" id="IPR046826">
    <property type="entry name" value="PDH_N"/>
</dbReference>
<feature type="signal peptide" evidence="2">
    <location>
        <begin position="1"/>
        <end position="21"/>
    </location>
</feature>
<organism evidence="4 5">
    <name type="scientific">Limnohabitans curvus</name>
    <dbReference type="NCBI Taxonomy" id="323423"/>
    <lineage>
        <taxon>Bacteria</taxon>
        <taxon>Pseudomonadati</taxon>
        <taxon>Pseudomonadota</taxon>
        <taxon>Betaproteobacteria</taxon>
        <taxon>Burkholderiales</taxon>
        <taxon>Comamonadaceae</taxon>
        <taxon>Limnohabitans</taxon>
    </lineage>
</organism>
<keyword evidence="5" id="KW-1185">Reference proteome</keyword>
<accession>A0A315FZ34</accession>
<evidence type="ECO:0000259" key="3">
    <source>
        <dbReference type="PROSITE" id="PS51176"/>
    </source>
</evidence>
<reference evidence="4 5" key="1">
    <citation type="submission" date="2017-04" db="EMBL/GenBank/DDBJ databases">
        <title>Unexpected and diverse lifestyles within the genus Limnohabitans.</title>
        <authorList>
            <person name="Kasalicky V."/>
            <person name="Mehrshad M."/>
            <person name="Andrei S.-A."/>
            <person name="Salcher M."/>
            <person name="Kratochvilova H."/>
            <person name="Simek K."/>
            <person name="Ghai R."/>
        </authorList>
    </citation>
    <scope>NUCLEOTIDE SEQUENCE [LARGE SCALE GENOMIC DNA]</scope>
    <source>
        <strain evidence="4 5">MWH-C5</strain>
    </source>
</reference>
<evidence type="ECO:0000256" key="1">
    <source>
        <dbReference type="ARBA" id="ARBA00023002"/>
    </source>
</evidence>
<evidence type="ECO:0000313" key="5">
    <source>
        <dbReference type="Proteomes" id="UP000251341"/>
    </source>
</evidence>
<proteinExistence type="predicted"/>
<dbReference type="Proteomes" id="UP000251341">
    <property type="component" value="Unassembled WGS sequence"/>
</dbReference>
<dbReference type="GO" id="GO:0008977">
    <property type="term" value="F:prephenate dehydrogenase (NAD+) activity"/>
    <property type="evidence" value="ECO:0007669"/>
    <property type="project" value="InterPro"/>
</dbReference>
<feature type="domain" description="Prephenate/arogenate dehydrogenase" evidence="3">
    <location>
        <begin position="4"/>
        <end position="292"/>
    </location>
</feature>
<dbReference type="SUPFAM" id="SSF48179">
    <property type="entry name" value="6-phosphogluconate dehydrogenase C-terminal domain-like"/>
    <property type="match status" value="1"/>
</dbReference>